<evidence type="ECO:0000256" key="2">
    <source>
        <dbReference type="ARBA" id="ARBA00023012"/>
    </source>
</evidence>
<comment type="caution">
    <text evidence="10">The sequence shown here is derived from an EMBL/GenBank/DDBJ whole genome shotgun (WGS) entry which is preliminary data.</text>
</comment>
<dbReference type="SUPFAM" id="SSF52172">
    <property type="entry name" value="CheY-like"/>
    <property type="match status" value="1"/>
</dbReference>
<reference evidence="11" key="1">
    <citation type="journal article" date="2019" name="Int. J. Syst. Evol. Microbiol.">
        <title>The Global Catalogue of Microorganisms (GCM) 10K type strain sequencing project: providing services to taxonomists for standard genome sequencing and annotation.</title>
        <authorList>
            <consortium name="The Broad Institute Genomics Platform"/>
            <consortium name="The Broad Institute Genome Sequencing Center for Infectious Disease"/>
            <person name="Wu L."/>
            <person name="Ma J."/>
        </authorList>
    </citation>
    <scope>NUCLEOTIDE SEQUENCE [LARGE SCALE GENOMIC DNA]</scope>
    <source>
        <strain evidence="11">NBRC 109341</strain>
    </source>
</reference>
<proteinExistence type="predicted"/>
<evidence type="ECO:0000313" key="11">
    <source>
        <dbReference type="Proteomes" id="UP001156903"/>
    </source>
</evidence>
<keyword evidence="11" id="KW-1185">Reference proteome</keyword>
<dbReference type="CDD" id="cd17574">
    <property type="entry name" value="REC_OmpR"/>
    <property type="match status" value="1"/>
</dbReference>
<keyword evidence="2" id="KW-0902">Two-component regulatory system</keyword>
<evidence type="ECO:0000256" key="4">
    <source>
        <dbReference type="ARBA" id="ARBA00023125"/>
    </source>
</evidence>
<dbReference type="CDD" id="cd00383">
    <property type="entry name" value="trans_reg_C"/>
    <property type="match status" value="1"/>
</dbReference>
<dbReference type="Gene3D" id="1.10.10.10">
    <property type="entry name" value="Winged helix-like DNA-binding domain superfamily/Winged helix DNA-binding domain"/>
    <property type="match status" value="1"/>
</dbReference>
<keyword evidence="5" id="KW-0804">Transcription</keyword>
<dbReference type="Pfam" id="PF00072">
    <property type="entry name" value="Response_reg"/>
    <property type="match status" value="1"/>
</dbReference>
<dbReference type="InterPro" id="IPR016032">
    <property type="entry name" value="Sig_transdc_resp-reg_C-effctor"/>
</dbReference>
<evidence type="ECO:0000256" key="5">
    <source>
        <dbReference type="ARBA" id="ARBA00023163"/>
    </source>
</evidence>
<keyword evidence="4 7" id="KW-0238">DNA-binding</keyword>
<evidence type="ECO:0000256" key="6">
    <source>
        <dbReference type="PROSITE-ProRule" id="PRU00169"/>
    </source>
</evidence>
<feature type="modified residue" description="4-aspartylphosphate" evidence="6">
    <location>
        <position position="64"/>
    </location>
</feature>
<protein>
    <submittedName>
        <fullName evidence="10">DNA-binding response regulator</fullName>
    </submittedName>
</protein>
<feature type="domain" description="Response regulatory" evidence="8">
    <location>
        <begin position="15"/>
        <end position="129"/>
    </location>
</feature>
<dbReference type="Gene3D" id="6.10.250.690">
    <property type="match status" value="1"/>
</dbReference>
<dbReference type="InterPro" id="IPR039420">
    <property type="entry name" value="WalR-like"/>
</dbReference>
<dbReference type="PROSITE" id="PS51755">
    <property type="entry name" value="OMPR_PHOB"/>
    <property type="match status" value="1"/>
</dbReference>
<dbReference type="PANTHER" id="PTHR48111:SF4">
    <property type="entry name" value="DNA-BINDING DUAL TRANSCRIPTIONAL REGULATOR OMPR"/>
    <property type="match status" value="1"/>
</dbReference>
<organism evidence="10 11">
    <name type="scientific">Hydrogenophaga electricum</name>
    <dbReference type="NCBI Taxonomy" id="1230953"/>
    <lineage>
        <taxon>Bacteria</taxon>
        <taxon>Pseudomonadati</taxon>
        <taxon>Pseudomonadota</taxon>
        <taxon>Betaproteobacteria</taxon>
        <taxon>Burkholderiales</taxon>
        <taxon>Comamonadaceae</taxon>
        <taxon>Hydrogenophaga</taxon>
    </lineage>
</organism>
<evidence type="ECO:0000259" key="8">
    <source>
        <dbReference type="PROSITE" id="PS50110"/>
    </source>
</evidence>
<accession>A0ABQ6CDZ2</accession>
<evidence type="ECO:0000259" key="9">
    <source>
        <dbReference type="PROSITE" id="PS51755"/>
    </source>
</evidence>
<dbReference type="InterPro" id="IPR036388">
    <property type="entry name" value="WH-like_DNA-bd_sf"/>
</dbReference>
<dbReference type="InterPro" id="IPR001789">
    <property type="entry name" value="Sig_transdc_resp-reg_receiver"/>
</dbReference>
<gene>
    <name evidence="10" type="ORF">GCM10007935_39930</name>
</gene>
<feature type="DNA-binding region" description="OmpR/PhoB-type" evidence="7">
    <location>
        <begin position="141"/>
        <end position="241"/>
    </location>
</feature>
<evidence type="ECO:0000256" key="3">
    <source>
        <dbReference type="ARBA" id="ARBA00023015"/>
    </source>
</evidence>
<feature type="domain" description="OmpR/PhoB-type" evidence="9">
    <location>
        <begin position="141"/>
        <end position="241"/>
    </location>
</feature>
<dbReference type="PROSITE" id="PS50110">
    <property type="entry name" value="RESPONSE_REGULATORY"/>
    <property type="match status" value="1"/>
</dbReference>
<evidence type="ECO:0000256" key="1">
    <source>
        <dbReference type="ARBA" id="ARBA00022553"/>
    </source>
</evidence>
<dbReference type="InterPro" id="IPR001867">
    <property type="entry name" value="OmpR/PhoB-type_DNA-bd"/>
</dbReference>
<keyword evidence="3" id="KW-0805">Transcription regulation</keyword>
<dbReference type="InterPro" id="IPR011006">
    <property type="entry name" value="CheY-like_superfamily"/>
</dbReference>
<name>A0ABQ6CDZ2_9BURK</name>
<dbReference type="SMART" id="SM00862">
    <property type="entry name" value="Trans_reg_C"/>
    <property type="match status" value="1"/>
</dbReference>
<dbReference type="SUPFAM" id="SSF46894">
    <property type="entry name" value="C-terminal effector domain of the bipartite response regulators"/>
    <property type="match status" value="1"/>
</dbReference>
<dbReference type="Gene3D" id="3.40.50.2300">
    <property type="match status" value="1"/>
</dbReference>
<dbReference type="Proteomes" id="UP001156903">
    <property type="component" value="Unassembled WGS sequence"/>
</dbReference>
<dbReference type="PANTHER" id="PTHR48111">
    <property type="entry name" value="REGULATOR OF RPOS"/>
    <property type="match status" value="1"/>
</dbReference>
<dbReference type="RefSeq" id="WP_284309267.1">
    <property type="nucleotide sequence ID" value="NZ_BSPB01000064.1"/>
</dbReference>
<dbReference type="GO" id="GO:0003677">
    <property type="term" value="F:DNA binding"/>
    <property type="evidence" value="ECO:0007669"/>
    <property type="project" value="UniProtKB-KW"/>
</dbReference>
<dbReference type="EMBL" id="BSPB01000064">
    <property type="protein sequence ID" value="GLS16551.1"/>
    <property type="molecule type" value="Genomic_DNA"/>
</dbReference>
<sequence>MSEPSDPTVAPPLTRCLLVDDDPGIRALLADFLRPFGMPLVSVASGVAMRQHLTSETFDVLLLDLMLPGESGLDLCQWVKQHQPRLPVIMLTAQGDTCSRVLGLELGADDYLPKPFEPRELVARIRAVLRTASGAAQAPARTRTAIGDWTFDRVQRRLHSPDGVMVPLSAAEYRLLVAFVDHPGQALTRERLLEITRARGVETQGRSIDLAVSRLRSKLGETDAHAGLIRTLRGTGYLFAPRKAP</sequence>
<keyword evidence="1 6" id="KW-0597">Phosphoprotein</keyword>
<dbReference type="Pfam" id="PF00486">
    <property type="entry name" value="Trans_reg_C"/>
    <property type="match status" value="1"/>
</dbReference>
<dbReference type="SMART" id="SM00448">
    <property type="entry name" value="REC"/>
    <property type="match status" value="1"/>
</dbReference>
<evidence type="ECO:0000313" key="10">
    <source>
        <dbReference type="EMBL" id="GLS16551.1"/>
    </source>
</evidence>
<evidence type="ECO:0000256" key="7">
    <source>
        <dbReference type="PROSITE-ProRule" id="PRU01091"/>
    </source>
</evidence>